<evidence type="ECO:0000256" key="1">
    <source>
        <dbReference type="ARBA" id="ARBA00022553"/>
    </source>
</evidence>
<dbReference type="EMBL" id="CP061035">
    <property type="protein sequence ID" value="QQV76450.1"/>
    <property type="molecule type" value="Genomic_DNA"/>
</dbReference>
<dbReference type="Pfam" id="PF00196">
    <property type="entry name" value="GerE"/>
    <property type="match status" value="1"/>
</dbReference>
<dbReference type="InterPro" id="IPR016032">
    <property type="entry name" value="Sig_transdc_resp-reg_C-effctor"/>
</dbReference>
<reference evidence="7" key="1">
    <citation type="submission" date="2020-09" db="EMBL/GenBank/DDBJ databases">
        <title>Sphingomonas sp., a new species isolated from pork steak.</title>
        <authorList>
            <person name="Heidler von Heilborn D."/>
        </authorList>
    </citation>
    <scope>NUCLEOTIDE SEQUENCE [LARGE SCALE GENOMIC DNA]</scope>
</reference>
<dbReference type="GO" id="GO:0000160">
    <property type="term" value="P:phosphorelay signal transduction system"/>
    <property type="evidence" value="ECO:0007669"/>
    <property type="project" value="InterPro"/>
</dbReference>
<dbReference type="PANTHER" id="PTHR43214:SF43">
    <property type="entry name" value="TWO-COMPONENT RESPONSE REGULATOR"/>
    <property type="match status" value="1"/>
</dbReference>
<feature type="modified residue" description="4-aspartylphosphate" evidence="3">
    <location>
        <position position="56"/>
    </location>
</feature>
<dbReference type="KEGG" id="sari:H5J25_13380"/>
<accession>A0A974S3W8</accession>
<organism evidence="6 7">
    <name type="scientific">Sphingomonas aliaeris</name>
    <dbReference type="NCBI Taxonomy" id="2759526"/>
    <lineage>
        <taxon>Bacteria</taxon>
        <taxon>Pseudomonadati</taxon>
        <taxon>Pseudomonadota</taxon>
        <taxon>Alphaproteobacteria</taxon>
        <taxon>Sphingomonadales</taxon>
        <taxon>Sphingomonadaceae</taxon>
        <taxon>Sphingomonas</taxon>
    </lineage>
</organism>
<dbReference type="InterPro" id="IPR011006">
    <property type="entry name" value="CheY-like_superfamily"/>
</dbReference>
<dbReference type="AlphaFoldDB" id="A0A974S3W8"/>
<sequence length="217" mass="23725">MAIFRLLIVDDHPIVLTGLKLLLASDDRFDICGEVTSAIAARAEAERLQPDAIVTDLVMGEGDGIELIEDLRAMLPATRIVVYSSREEHVWAPQAIRAGAHGYVAKSEPLDVVAIALGRVMAGAIHVSEPVQQLLIADIAHHRDRRSDIECLSARELQVLRLIGTGETLQSLARQLDLSVKTVGTYRERLKIKLGLDSVRMLERFAADHAAGRTPVS</sequence>
<evidence type="ECO:0000313" key="6">
    <source>
        <dbReference type="EMBL" id="QQV76450.1"/>
    </source>
</evidence>
<keyword evidence="7" id="KW-1185">Reference proteome</keyword>
<dbReference type="CDD" id="cd17535">
    <property type="entry name" value="REC_NarL-like"/>
    <property type="match status" value="1"/>
</dbReference>
<dbReference type="PRINTS" id="PR00038">
    <property type="entry name" value="HTHLUXR"/>
</dbReference>
<dbReference type="InterPro" id="IPR039420">
    <property type="entry name" value="WalR-like"/>
</dbReference>
<keyword evidence="2" id="KW-0238">DNA-binding</keyword>
<evidence type="ECO:0000259" key="4">
    <source>
        <dbReference type="PROSITE" id="PS50043"/>
    </source>
</evidence>
<feature type="domain" description="Response regulatory" evidence="5">
    <location>
        <begin position="5"/>
        <end position="121"/>
    </location>
</feature>
<evidence type="ECO:0000256" key="3">
    <source>
        <dbReference type="PROSITE-ProRule" id="PRU00169"/>
    </source>
</evidence>
<dbReference type="Proteomes" id="UP000595894">
    <property type="component" value="Chromosome"/>
</dbReference>
<dbReference type="InterPro" id="IPR001789">
    <property type="entry name" value="Sig_transdc_resp-reg_receiver"/>
</dbReference>
<dbReference type="Pfam" id="PF00072">
    <property type="entry name" value="Response_reg"/>
    <property type="match status" value="1"/>
</dbReference>
<keyword evidence="1 3" id="KW-0597">Phosphoprotein</keyword>
<name>A0A974S3W8_9SPHN</name>
<dbReference type="SMART" id="SM00421">
    <property type="entry name" value="HTH_LUXR"/>
    <property type="match status" value="1"/>
</dbReference>
<dbReference type="Gene3D" id="3.40.50.2300">
    <property type="match status" value="1"/>
</dbReference>
<dbReference type="PROSITE" id="PS50110">
    <property type="entry name" value="RESPONSE_REGULATORY"/>
    <property type="match status" value="1"/>
</dbReference>
<gene>
    <name evidence="6" type="ORF">H5J25_13380</name>
</gene>
<evidence type="ECO:0000256" key="2">
    <source>
        <dbReference type="ARBA" id="ARBA00023125"/>
    </source>
</evidence>
<proteinExistence type="predicted"/>
<dbReference type="SUPFAM" id="SSF46894">
    <property type="entry name" value="C-terminal effector domain of the bipartite response regulators"/>
    <property type="match status" value="1"/>
</dbReference>
<dbReference type="GO" id="GO:0003677">
    <property type="term" value="F:DNA binding"/>
    <property type="evidence" value="ECO:0007669"/>
    <property type="project" value="UniProtKB-KW"/>
</dbReference>
<dbReference type="SUPFAM" id="SSF52172">
    <property type="entry name" value="CheY-like"/>
    <property type="match status" value="1"/>
</dbReference>
<dbReference type="CDD" id="cd06170">
    <property type="entry name" value="LuxR_C_like"/>
    <property type="match status" value="1"/>
</dbReference>
<dbReference type="GO" id="GO:0006355">
    <property type="term" value="P:regulation of DNA-templated transcription"/>
    <property type="evidence" value="ECO:0007669"/>
    <property type="project" value="InterPro"/>
</dbReference>
<evidence type="ECO:0000259" key="5">
    <source>
        <dbReference type="PROSITE" id="PS50110"/>
    </source>
</evidence>
<dbReference type="InterPro" id="IPR058245">
    <property type="entry name" value="NreC/VraR/RcsB-like_REC"/>
</dbReference>
<dbReference type="PANTHER" id="PTHR43214">
    <property type="entry name" value="TWO-COMPONENT RESPONSE REGULATOR"/>
    <property type="match status" value="1"/>
</dbReference>
<dbReference type="PROSITE" id="PS50043">
    <property type="entry name" value="HTH_LUXR_2"/>
    <property type="match status" value="1"/>
</dbReference>
<dbReference type="InterPro" id="IPR000792">
    <property type="entry name" value="Tscrpt_reg_LuxR_C"/>
</dbReference>
<evidence type="ECO:0000313" key="7">
    <source>
        <dbReference type="Proteomes" id="UP000595894"/>
    </source>
</evidence>
<protein>
    <submittedName>
        <fullName evidence="6">Response regulator transcription factor</fullName>
    </submittedName>
</protein>
<dbReference type="RefSeq" id="WP_202091761.1">
    <property type="nucleotide sequence ID" value="NZ_CP061035.1"/>
</dbReference>
<feature type="domain" description="HTH luxR-type" evidence="4">
    <location>
        <begin position="145"/>
        <end position="210"/>
    </location>
</feature>
<dbReference type="SMART" id="SM00448">
    <property type="entry name" value="REC"/>
    <property type="match status" value="1"/>
</dbReference>